<gene>
    <name evidence="1" type="ORF">HRU87_05125</name>
</gene>
<accession>A0A7D4UB32</accession>
<dbReference type="Pfam" id="PF13483">
    <property type="entry name" value="Lactamase_B_3"/>
    <property type="match status" value="1"/>
</dbReference>
<dbReference type="InterPro" id="IPR036866">
    <property type="entry name" value="RibonucZ/Hydroxyglut_hydro"/>
</dbReference>
<dbReference type="Gene3D" id="3.60.15.10">
    <property type="entry name" value="Ribonuclease Z/Hydroxyacylglutathione hydrolase-like"/>
    <property type="match status" value="1"/>
</dbReference>
<dbReference type="RefSeq" id="WP_173493854.1">
    <property type="nucleotide sequence ID" value="NZ_CP054056.1"/>
</dbReference>
<name>A0A7D4UB32_9MICO</name>
<evidence type="ECO:0000313" key="1">
    <source>
        <dbReference type="EMBL" id="QKJ25557.1"/>
    </source>
</evidence>
<organism evidence="1 2">
    <name type="scientific">Aquiluna borgnonia</name>
    <dbReference type="NCBI Taxonomy" id="2499157"/>
    <lineage>
        <taxon>Bacteria</taxon>
        <taxon>Bacillati</taxon>
        <taxon>Actinomycetota</taxon>
        <taxon>Actinomycetes</taxon>
        <taxon>Micrococcales</taxon>
        <taxon>Microbacteriaceae</taxon>
        <taxon>Luna cluster</taxon>
        <taxon>Luna-1 subcluster</taxon>
        <taxon>Aquiluna</taxon>
    </lineage>
</organism>
<sequence>MEIRKHEHAFLVLSQNGQTLLVDPGLYSEVLPELKEVVGVVYTHLHDDHSFLPHARQIADLFPNAQLFGTAEVRAKFEGLAVTAVHHGDHHEVGNFQLDFFGDLHQEIHRSIPLVQNVGVLVNSTLYYPGDSYTVCDYPVEVLACPSSAPWLKVGDLIDFLEIQKPKRAFPTHNALLSEAGHALQNNRIREFVEKHGGEFEYLTPGQSTKA</sequence>
<protein>
    <submittedName>
        <fullName evidence="1">MBL fold metallo-hydrolase</fullName>
    </submittedName>
</protein>
<dbReference type="Proteomes" id="UP000501003">
    <property type="component" value="Chromosome"/>
</dbReference>
<dbReference type="GO" id="GO:0016787">
    <property type="term" value="F:hydrolase activity"/>
    <property type="evidence" value="ECO:0007669"/>
    <property type="project" value="UniProtKB-KW"/>
</dbReference>
<dbReference type="KEGG" id="aqg:HRU87_05125"/>
<evidence type="ECO:0000313" key="2">
    <source>
        <dbReference type="Proteomes" id="UP000501003"/>
    </source>
</evidence>
<dbReference type="EMBL" id="CP054056">
    <property type="protein sequence ID" value="QKJ25557.1"/>
    <property type="molecule type" value="Genomic_DNA"/>
</dbReference>
<dbReference type="AlphaFoldDB" id="A0A7D4UB32"/>
<proteinExistence type="predicted"/>
<keyword evidence="2" id="KW-1185">Reference proteome</keyword>
<dbReference type="SUPFAM" id="SSF56281">
    <property type="entry name" value="Metallo-hydrolase/oxidoreductase"/>
    <property type="match status" value="1"/>
</dbReference>
<reference evidence="1 2" key="1">
    <citation type="submission" date="2020-05" db="EMBL/GenBank/DDBJ databases">
        <title>Aquirufa sp. strain 15G-AUS-rot a new Aquirufa species.</title>
        <authorList>
            <person name="Pitt A."/>
            <person name="Hahn M.W."/>
        </authorList>
    </citation>
    <scope>NUCLEOTIDE SEQUENCE [LARGE SCALE GENOMIC DNA]</scope>
    <source>
        <strain evidence="1 2">15G-AUS-rot</strain>
    </source>
</reference>
<keyword evidence="1" id="KW-0378">Hydrolase</keyword>